<reference evidence="6" key="2">
    <citation type="submission" date="2015-03" db="EMBL/GenBank/DDBJ databases">
        <authorList>
            <person name="Chow C.-E.T."/>
            <person name="Winget D.M."/>
            <person name="White R.A.III."/>
            <person name="Hallam S.J."/>
            <person name="Suttle C.A."/>
        </authorList>
    </citation>
    <scope>NUCLEOTIDE SEQUENCE</scope>
    <source>
        <strain evidence="6">Oxic3_1</strain>
    </source>
</reference>
<dbReference type="Pfam" id="PF01510">
    <property type="entry name" value="Amidase_2"/>
    <property type="match status" value="1"/>
</dbReference>
<feature type="domain" description="N-acetylmuramoyl-L-alanine amidase" evidence="4">
    <location>
        <begin position="2"/>
        <end position="127"/>
    </location>
</feature>
<sequence>MRNINEIIIHCSATREGQDISVDTIREWHVDGRGWSDIGYHFYIELDGSIKKGRDIDKTGAHCKGHNRNSVGICYCGGVESDGKTPKDTRTPIQKESLIHVLKTLKAMYPEAIIYSHNEFANKACPSFDATGEYKNL</sequence>
<dbReference type="GO" id="GO:0042742">
    <property type="term" value="P:defense response to bacterium"/>
    <property type="evidence" value="ECO:0007669"/>
    <property type="project" value="UniProtKB-KW"/>
</dbReference>
<evidence type="ECO:0000256" key="2">
    <source>
        <dbReference type="ARBA" id="ARBA00022529"/>
    </source>
</evidence>
<evidence type="ECO:0000256" key="3">
    <source>
        <dbReference type="ARBA" id="ARBA00022638"/>
    </source>
</evidence>
<evidence type="ECO:0000259" key="4">
    <source>
        <dbReference type="SMART" id="SM00644"/>
    </source>
</evidence>
<dbReference type="InterPro" id="IPR015510">
    <property type="entry name" value="PGRP"/>
</dbReference>
<evidence type="ECO:0000256" key="1">
    <source>
        <dbReference type="ARBA" id="ARBA00007553"/>
    </source>
</evidence>
<reference evidence="6" key="1">
    <citation type="journal article" date="2015" name="Front. Microbiol.">
        <title>Combining genomic sequencing methods to explore viral diversity and reveal potential virus-host interactions.</title>
        <authorList>
            <person name="Chow C.E."/>
            <person name="Winget D.M."/>
            <person name="White R.A.III."/>
            <person name="Hallam S.J."/>
            <person name="Suttle C.A."/>
        </authorList>
    </citation>
    <scope>NUCLEOTIDE SEQUENCE</scope>
    <source>
        <strain evidence="6">Oxic3_1</strain>
    </source>
</reference>
<dbReference type="GO" id="GO:0008270">
    <property type="term" value="F:zinc ion binding"/>
    <property type="evidence" value="ECO:0007669"/>
    <property type="project" value="InterPro"/>
</dbReference>
<dbReference type="PANTHER" id="PTHR11022">
    <property type="entry name" value="PEPTIDOGLYCAN RECOGNITION PROTEIN"/>
    <property type="match status" value="1"/>
</dbReference>
<proteinExistence type="inferred from homology"/>
<dbReference type="SMART" id="SM00701">
    <property type="entry name" value="PGRP"/>
    <property type="match status" value="1"/>
</dbReference>
<comment type="similarity">
    <text evidence="1">Belongs to the N-acetylmuramoyl-L-alanine amidase 2 family.</text>
</comment>
<protein>
    <submittedName>
        <fullName evidence="6">N-acetylmuramoyl-L-alanine amidase</fullName>
    </submittedName>
</protein>
<dbReference type="SUPFAM" id="SSF55846">
    <property type="entry name" value="N-acetylmuramoyl-L-alanine amidase-like"/>
    <property type="match status" value="1"/>
</dbReference>
<dbReference type="GO" id="GO:0009253">
    <property type="term" value="P:peptidoglycan catabolic process"/>
    <property type="evidence" value="ECO:0007669"/>
    <property type="project" value="InterPro"/>
</dbReference>
<dbReference type="EMBL" id="KR029607">
    <property type="protein sequence ID" value="AKH48662.1"/>
    <property type="molecule type" value="Genomic_DNA"/>
</dbReference>
<feature type="domain" description="Peptidoglycan recognition protein family" evidence="5">
    <location>
        <begin position="1"/>
        <end position="121"/>
    </location>
</feature>
<evidence type="ECO:0000313" key="6">
    <source>
        <dbReference type="EMBL" id="AKH48662.1"/>
    </source>
</evidence>
<name>A0A0F7LBB1_9VIRU</name>
<keyword evidence="2" id="KW-0929">Antimicrobial</keyword>
<dbReference type="InterPro" id="IPR006619">
    <property type="entry name" value="PGRP_domain_met/bac"/>
</dbReference>
<dbReference type="InterPro" id="IPR002502">
    <property type="entry name" value="Amidase_domain"/>
</dbReference>
<dbReference type="InterPro" id="IPR036505">
    <property type="entry name" value="Amidase/PGRP_sf"/>
</dbReference>
<dbReference type="SMART" id="SM00644">
    <property type="entry name" value="Ami_2"/>
    <property type="match status" value="1"/>
</dbReference>
<accession>A0A0F7LBB1</accession>
<dbReference type="GO" id="GO:0001897">
    <property type="term" value="P:symbiont-mediated cytolysis of host cell"/>
    <property type="evidence" value="ECO:0007669"/>
    <property type="project" value="UniProtKB-ARBA"/>
</dbReference>
<organism evidence="6">
    <name type="scientific">uncultured marine virus</name>
    <dbReference type="NCBI Taxonomy" id="186617"/>
    <lineage>
        <taxon>Viruses</taxon>
        <taxon>environmental samples</taxon>
    </lineage>
</organism>
<evidence type="ECO:0000259" key="5">
    <source>
        <dbReference type="SMART" id="SM00701"/>
    </source>
</evidence>
<dbReference type="Gene3D" id="3.40.80.10">
    <property type="entry name" value="Peptidoglycan recognition protein-like"/>
    <property type="match status" value="1"/>
</dbReference>
<dbReference type="GO" id="GO:0008745">
    <property type="term" value="F:N-acetylmuramoyl-L-alanine amidase activity"/>
    <property type="evidence" value="ECO:0007669"/>
    <property type="project" value="InterPro"/>
</dbReference>
<dbReference type="CDD" id="cd06583">
    <property type="entry name" value="PGRP"/>
    <property type="match status" value="1"/>
</dbReference>
<dbReference type="PANTHER" id="PTHR11022:SF41">
    <property type="entry name" value="PEPTIDOGLYCAN-RECOGNITION PROTEIN LC-RELATED"/>
    <property type="match status" value="1"/>
</dbReference>
<keyword evidence="3" id="KW-0081">Bacteriolytic enzyme</keyword>